<dbReference type="Proteomes" id="UP000324800">
    <property type="component" value="Unassembled WGS sequence"/>
</dbReference>
<gene>
    <name evidence="1" type="ORF">EZS28_008486</name>
</gene>
<sequence>MCCICFAVVFHLNYISLNFEIFIIRLVGYDASKGEKVSQVQRIDSVAQTYVVLVRRAIMREMNASNGMASLRDCYDKCISCWFKVGMDVSDTGKIF</sequence>
<comment type="caution">
    <text evidence="1">The sequence shown here is derived from an EMBL/GenBank/DDBJ whole genome shotgun (WGS) entry which is preliminary data.</text>
</comment>
<evidence type="ECO:0000313" key="2">
    <source>
        <dbReference type="Proteomes" id="UP000324800"/>
    </source>
</evidence>
<evidence type="ECO:0000313" key="1">
    <source>
        <dbReference type="EMBL" id="KAA6395987.1"/>
    </source>
</evidence>
<dbReference type="AlphaFoldDB" id="A0A5J4WLN8"/>
<accession>A0A5J4WLN8</accession>
<organism evidence="1 2">
    <name type="scientific">Streblomastix strix</name>
    <dbReference type="NCBI Taxonomy" id="222440"/>
    <lineage>
        <taxon>Eukaryota</taxon>
        <taxon>Metamonada</taxon>
        <taxon>Preaxostyla</taxon>
        <taxon>Oxymonadida</taxon>
        <taxon>Streblomastigidae</taxon>
        <taxon>Streblomastix</taxon>
    </lineage>
</organism>
<dbReference type="EMBL" id="SNRW01001545">
    <property type="protein sequence ID" value="KAA6395987.1"/>
    <property type="molecule type" value="Genomic_DNA"/>
</dbReference>
<name>A0A5J4WLN8_9EUKA</name>
<proteinExistence type="predicted"/>
<reference evidence="1 2" key="1">
    <citation type="submission" date="2019-03" db="EMBL/GenBank/DDBJ databases">
        <title>Single cell metagenomics reveals metabolic interactions within the superorganism composed of flagellate Streblomastix strix and complex community of Bacteroidetes bacteria on its surface.</title>
        <authorList>
            <person name="Treitli S.C."/>
            <person name="Kolisko M."/>
            <person name="Husnik F."/>
            <person name="Keeling P."/>
            <person name="Hampl V."/>
        </authorList>
    </citation>
    <scope>NUCLEOTIDE SEQUENCE [LARGE SCALE GENOMIC DNA]</scope>
    <source>
        <strain evidence="1">ST1C</strain>
    </source>
</reference>
<protein>
    <submittedName>
        <fullName evidence="1">Uncharacterized protein</fullName>
    </submittedName>
</protein>